<dbReference type="OrthoDB" id="9768004at2"/>
<evidence type="ECO:0000313" key="2">
    <source>
        <dbReference type="EMBL" id="OWQ88859.1"/>
    </source>
</evidence>
<dbReference type="PROSITE" id="PS50208">
    <property type="entry name" value="CASPASE_P20"/>
    <property type="match status" value="1"/>
</dbReference>
<dbReference type="Gene3D" id="3.40.50.1460">
    <property type="match status" value="1"/>
</dbReference>
<reference evidence="2 3" key="1">
    <citation type="journal article" date="2008" name="Int. J. Syst. Evol. Microbiol.">
        <title>Description of Roseateles aquatilis sp. nov. and Roseateles terrae sp. nov., in the class Betaproteobacteria, and emended description of the genus Roseateles.</title>
        <authorList>
            <person name="Gomila M."/>
            <person name="Bowien B."/>
            <person name="Falsen E."/>
            <person name="Moore E.R."/>
            <person name="Lalucat J."/>
        </authorList>
    </citation>
    <scope>NUCLEOTIDE SEQUENCE [LARGE SCALE GENOMIC DNA]</scope>
    <source>
        <strain evidence="2 3">CCUG 48205</strain>
    </source>
</reference>
<dbReference type="RefSeq" id="WP_088385746.1">
    <property type="nucleotide sequence ID" value="NZ_NIOF01000006.1"/>
</dbReference>
<dbReference type="PANTHER" id="PTHR22576">
    <property type="entry name" value="MUCOSA ASSOCIATED LYMPHOID TISSUE LYMPHOMA TRANSLOCATION PROTEIN 1/PARACASPASE"/>
    <property type="match status" value="1"/>
</dbReference>
<dbReference type="PANTHER" id="PTHR22576:SF37">
    <property type="entry name" value="MUCOSA-ASSOCIATED LYMPHOID TISSUE LYMPHOMA TRANSLOCATION PROTEIN 1"/>
    <property type="match status" value="1"/>
</dbReference>
<sequence length="490" mass="54171">MSRRLNALVIGNAAYEAVDALKNPVNDAGDVGAKLESCGFTVIRCLDSDHAGMDRTLKKFQRVLKDSDVGLFFFAGHGMQIDGENYLAAVDTDATDEITAKHSSLPLNRVIEVMEKSGCSTSIVVLDACRNNPFERAWTRAIESRGLAPVYAPRGTLIAYATSPGQTASDGRGRNGAYTAALLTHLATPDCSIETMFKRVRNTLSAATKGKQISWEHTSLAGEFFFNLSLGLRIDLYAETSLSDGLFVLDEAKASHRLIRELKSLTWPRQNPAVDGFTAEVANRASLDALFVVGRNLYQAACGGSHSALGYLRDFASRSSGIKEPKRKALLDGMLFEAFFDANGKLRKEFKLRQFEPLFALQRHKELAPSFDFIAECLLPEAARFYSIPGKRHEVAIDVATRPSAKTGHHHVLETVHCDGASVLWLEDEDYAPEPGEKPRMETLDLDEFEQQLSEQMLVPPHLLKINYASFKPNGRETIAFPRGWTARKR</sequence>
<name>A0A246J8P2_9BURK</name>
<dbReference type="SUPFAM" id="SSF52129">
    <property type="entry name" value="Caspase-like"/>
    <property type="match status" value="1"/>
</dbReference>
<dbReference type="AlphaFoldDB" id="A0A246J8P2"/>
<dbReference type="InterPro" id="IPR029030">
    <property type="entry name" value="Caspase-like_dom_sf"/>
</dbReference>
<dbReference type="GO" id="GO:0004197">
    <property type="term" value="F:cysteine-type endopeptidase activity"/>
    <property type="evidence" value="ECO:0007669"/>
    <property type="project" value="InterPro"/>
</dbReference>
<dbReference type="InterPro" id="IPR052039">
    <property type="entry name" value="Caspase-related_regulators"/>
</dbReference>
<evidence type="ECO:0000259" key="1">
    <source>
        <dbReference type="PROSITE" id="PS50208"/>
    </source>
</evidence>
<proteinExistence type="predicted"/>
<gene>
    <name evidence="2" type="ORF">CDN99_15405</name>
</gene>
<dbReference type="InterPro" id="IPR011600">
    <property type="entry name" value="Pept_C14_caspase"/>
</dbReference>
<dbReference type="InterPro" id="IPR001309">
    <property type="entry name" value="Pept_C14_p20"/>
</dbReference>
<evidence type="ECO:0000313" key="3">
    <source>
        <dbReference type="Proteomes" id="UP000197468"/>
    </source>
</evidence>
<dbReference type="EMBL" id="NIOF01000006">
    <property type="protein sequence ID" value="OWQ88859.1"/>
    <property type="molecule type" value="Genomic_DNA"/>
</dbReference>
<dbReference type="Pfam" id="PF00656">
    <property type="entry name" value="Peptidase_C14"/>
    <property type="match status" value="1"/>
</dbReference>
<organism evidence="2 3">
    <name type="scientific">Roseateles aquatilis</name>
    <dbReference type="NCBI Taxonomy" id="431061"/>
    <lineage>
        <taxon>Bacteria</taxon>
        <taxon>Pseudomonadati</taxon>
        <taxon>Pseudomonadota</taxon>
        <taxon>Betaproteobacteria</taxon>
        <taxon>Burkholderiales</taxon>
        <taxon>Sphaerotilaceae</taxon>
        <taxon>Roseateles</taxon>
    </lineage>
</organism>
<feature type="domain" description="Caspase family p20" evidence="1">
    <location>
        <begin position="3"/>
        <end position="133"/>
    </location>
</feature>
<keyword evidence="3" id="KW-1185">Reference proteome</keyword>
<dbReference type="Proteomes" id="UP000197468">
    <property type="component" value="Unassembled WGS sequence"/>
</dbReference>
<accession>A0A246J8P2</accession>
<protein>
    <submittedName>
        <fullName evidence="2">Peptidase C14</fullName>
    </submittedName>
</protein>
<dbReference type="GO" id="GO:0006508">
    <property type="term" value="P:proteolysis"/>
    <property type="evidence" value="ECO:0007669"/>
    <property type="project" value="InterPro"/>
</dbReference>
<comment type="caution">
    <text evidence="2">The sequence shown here is derived from an EMBL/GenBank/DDBJ whole genome shotgun (WGS) entry which is preliminary data.</text>
</comment>